<keyword evidence="2" id="KW-1185">Reference proteome</keyword>
<sequence>MSGSICLRCLARPVAAIETAAPTSRIATAAFSTSAPLAANPPKKKGPAVAVKKQQHTKSFTKARAGGKGGSGGGRPPQQGERKAMRKRIVLSNTNALEVHGLEDMTAKNIVDSQSAGKMLGLSNEVLDALRAAAAFKPTQGWSLFRRPATLVRKETLEVVRQLEEAGDKKSTVRQVIFGEKGSGKSVLQLQAMAAALLKGWVVIHIPEAQELSIGHTSYQPVKIGEETVYVQPHYIAQLLGQIAKANYTVLSHLRLSKQHNLPIPVQSNISLVRFAELGAGDADIAWPFFTALWSELTAPSAEGEGMARPPVLLTLDSLNFAMGNTTYLNAELQNIHAHDLALVRQYMDILSGAESLPNGGAVIAATTESNKPASPALDFACERNEALQAGKEVPEWDPYVKVDRRVLKVMEGAEALHLKGLSKDEARGVMEYYARSGMLRQTVNDSLVGEKWALSGGGIIGELERSSVVMRV</sequence>
<gene>
    <name evidence="1" type="ORF">M8818_001799</name>
</gene>
<proteinExistence type="predicted"/>
<dbReference type="Proteomes" id="UP001320706">
    <property type="component" value="Unassembled WGS sequence"/>
</dbReference>
<protein>
    <submittedName>
        <fullName evidence="1">Uncharacterized protein</fullName>
    </submittedName>
</protein>
<evidence type="ECO:0000313" key="1">
    <source>
        <dbReference type="EMBL" id="KAK8216836.1"/>
    </source>
</evidence>
<evidence type="ECO:0000313" key="2">
    <source>
        <dbReference type="Proteomes" id="UP001320706"/>
    </source>
</evidence>
<dbReference type="EMBL" id="JAMKPW020000007">
    <property type="protein sequence ID" value="KAK8216836.1"/>
    <property type="molecule type" value="Genomic_DNA"/>
</dbReference>
<organism evidence="1 2">
    <name type="scientific">Zalaria obscura</name>
    <dbReference type="NCBI Taxonomy" id="2024903"/>
    <lineage>
        <taxon>Eukaryota</taxon>
        <taxon>Fungi</taxon>
        <taxon>Dikarya</taxon>
        <taxon>Ascomycota</taxon>
        <taxon>Pezizomycotina</taxon>
        <taxon>Dothideomycetes</taxon>
        <taxon>Dothideomycetidae</taxon>
        <taxon>Dothideales</taxon>
        <taxon>Zalariaceae</taxon>
        <taxon>Zalaria</taxon>
    </lineage>
</organism>
<accession>A0ACC3SJD4</accession>
<name>A0ACC3SJD4_9PEZI</name>
<reference evidence="1" key="1">
    <citation type="submission" date="2024-02" db="EMBL/GenBank/DDBJ databases">
        <title>Metagenome Assembled Genome of Zalaria obscura JY119.</title>
        <authorList>
            <person name="Vighnesh L."/>
            <person name="Jagadeeshwari U."/>
            <person name="Venkata Ramana C."/>
            <person name="Sasikala C."/>
        </authorList>
    </citation>
    <scope>NUCLEOTIDE SEQUENCE</scope>
    <source>
        <strain evidence="1">JY119</strain>
    </source>
</reference>
<comment type="caution">
    <text evidence="1">The sequence shown here is derived from an EMBL/GenBank/DDBJ whole genome shotgun (WGS) entry which is preliminary data.</text>
</comment>